<dbReference type="GO" id="GO:0005737">
    <property type="term" value="C:cytoplasm"/>
    <property type="evidence" value="ECO:0007669"/>
    <property type="project" value="TreeGrafter"/>
</dbReference>
<dbReference type="Gene3D" id="3.30.470.20">
    <property type="entry name" value="ATP-grasp fold, B domain"/>
    <property type="match status" value="1"/>
</dbReference>
<comment type="pathway">
    <text evidence="1 8">Purine metabolism; IMP biosynthesis via de novo pathway; 5-amino-1-(5-phospho-D-ribosyl)imidazole-4-carboxamide from 5-amino-1-(5-phospho-D-ribosyl)imidazole-4-carboxylate: step 1/2.</text>
</comment>
<keyword evidence="5 8" id="KW-0658">Purine biosynthesis</keyword>
<dbReference type="PANTHER" id="PTHR43700">
    <property type="entry name" value="PHOSPHORIBOSYLAMINOIMIDAZOLE-SUCCINOCARBOXAMIDE SYNTHASE"/>
    <property type="match status" value="1"/>
</dbReference>
<evidence type="ECO:0000256" key="4">
    <source>
        <dbReference type="ARBA" id="ARBA00022741"/>
    </source>
</evidence>
<evidence type="ECO:0000256" key="5">
    <source>
        <dbReference type="ARBA" id="ARBA00022755"/>
    </source>
</evidence>
<dbReference type="Gene3D" id="3.30.200.20">
    <property type="entry name" value="Phosphorylase Kinase, domain 1"/>
    <property type="match status" value="1"/>
</dbReference>
<dbReference type="InterPro" id="IPR018236">
    <property type="entry name" value="SAICAR_synthetase_CS"/>
</dbReference>
<dbReference type="GO" id="GO:0006189">
    <property type="term" value="P:'de novo' IMP biosynthetic process"/>
    <property type="evidence" value="ECO:0007669"/>
    <property type="project" value="UniProtKB-UniRule"/>
</dbReference>
<dbReference type="STRING" id="1817828.A2722_03670"/>
<evidence type="ECO:0000256" key="7">
    <source>
        <dbReference type="ARBA" id="ARBA00048475"/>
    </source>
</evidence>
<reference evidence="10 11" key="1">
    <citation type="journal article" date="2016" name="Nat. Commun.">
        <title>Thousands of microbial genomes shed light on interconnected biogeochemical processes in an aquifer system.</title>
        <authorList>
            <person name="Anantharaman K."/>
            <person name="Brown C.T."/>
            <person name="Hug L.A."/>
            <person name="Sharon I."/>
            <person name="Castelle C.J."/>
            <person name="Probst A.J."/>
            <person name="Thomas B.C."/>
            <person name="Singh A."/>
            <person name="Wilkins M.J."/>
            <person name="Karaoz U."/>
            <person name="Brodie E.L."/>
            <person name="Williams K.H."/>
            <person name="Hubbard S.S."/>
            <person name="Banfield J.F."/>
        </authorList>
    </citation>
    <scope>NUCLEOTIDE SEQUENCE [LARGE SCALE GENOMIC DNA]</scope>
</reference>
<evidence type="ECO:0000256" key="2">
    <source>
        <dbReference type="ARBA" id="ARBA00010190"/>
    </source>
</evidence>
<evidence type="ECO:0000256" key="1">
    <source>
        <dbReference type="ARBA" id="ARBA00004672"/>
    </source>
</evidence>
<dbReference type="EMBL" id="MFEO01000010">
    <property type="protein sequence ID" value="OGE90797.1"/>
    <property type="molecule type" value="Genomic_DNA"/>
</dbReference>
<dbReference type="PROSITE" id="PS01058">
    <property type="entry name" value="SAICAR_SYNTHETASE_2"/>
    <property type="match status" value="1"/>
</dbReference>
<dbReference type="PANTHER" id="PTHR43700:SF1">
    <property type="entry name" value="PHOSPHORIBOSYLAMINOIMIDAZOLE-SUCCINOCARBOXAMIDE SYNTHASE"/>
    <property type="match status" value="1"/>
</dbReference>
<dbReference type="EC" id="6.3.2.6" evidence="8"/>
<keyword evidence="4 8" id="KW-0547">Nucleotide-binding</keyword>
<evidence type="ECO:0000256" key="6">
    <source>
        <dbReference type="ARBA" id="ARBA00022840"/>
    </source>
</evidence>
<evidence type="ECO:0000259" key="9">
    <source>
        <dbReference type="Pfam" id="PF01259"/>
    </source>
</evidence>
<accession>A0A1F5PLQ0</accession>
<dbReference type="AlphaFoldDB" id="A0A1F5PLQ0"/>
<dbReference type="GO" id="GO:0005524">
    <property type="term" value="F:ATP binding"/>
    <property type="evidence" value="ECO:0007669"/>
    <property type="project" value="UniProtKB-KW"/>
</dbReference>
<organism evidence="10 11">
    <name type="scientific">Candidatus Doudnabacteria bacterium RIFCSPHIGHO2_01_FULL_50_11</name>
    <dbReference type="NCBI Taxonomy" id="1817828"/>
    <lineage>
        <taxon>Bacteria</taxon>
        <taxon>Candidatus Doudnaibacteriota</taxon>
    </lineage>
</organism>
<sequence length="327" mass="36145">MSAAGHKLLNQGKVRHTYSVPDLPYLMLSVATDRISINDFVLGSTIEKKGAVLTSTTVHWLISELTGISHHLVAYGTAIDKFLLPGAKKDPDLRSRTLVVRKLDMFDLECVGRGYITGSMYKEYRRIGFDQTGGMLWGHLLPPGLKDGSELPEAIFTPTTKAQTGHDEPLDWREVRKKYGLDPEMLTLHYYTIASRYARARGIILADTKFEFGTHGERALVLGDEVLTPDSSRFWDAGSYSESIEKGKTPTSHDKQYVRDYGKGIKTPFSDGKGAAIVGIGNLDPANPEHQQFVGSLTLPPEVSERTTGIYLGIHDKLTGRHLPAFA</sequence>
<dbReference type="HAMAP" id="MF_00137">
    <property type="entry name" value="SAICAR_synth"/>
    <property type="match status" value="1"/>
</dbReference>
<evidence type="ECO:0000313" key="11">
    <source>
        <dbReference type="Proteomes" id="UP000178377"/>
    </source>
</evidence>
<keyword evidence="6 8" id="KW-0067">ATP-binding</keyword>
<evidence type="ECO:0000256" key="3">
    <source>
        <dbReference type="ARBA" id="ARBA00022598"/>
    </source>
</evidence>
<dbReference type="Proteomes" id="UP000178377">
    <property type="component" value="Unassembled WGS sequence"/>
</dbReference>
<comment type="similarity">
    <text evidence="2 8">Belongs to the SAICAR synthetase family.</text>
</comment>
<name>A0A1F5PLQ0_9BACT</name>
<gene>
    <name evidence="8" type="primary">purC</name>
    <name evidence="10" type="ORF">A2722_03670</name>
</gene>
<dbReference type="CDD" id="cd01414">
    <property type="entry name" value="SAICAR_synt_Sc"/>
    <property type="match status" value="1"/>
</dbReference>
<comment type="caution">
    <text evidence="10">The sequence shown here is derived from an EMBL/GenBank/DDBJ whole genome shotgun (WGS) entry which is preliminary data.</text>
</comment>
<proteinExistence type="inferred from homology"/>
<evidence type="ECO:0000256" key="8">
    <source>
        <dbReference type="HAMAP-Rule" id="MF_00137"/>
    </source>
</evidence>
<dbReference type="Pfam" id="PF01259">
    <property type="entry name" value="SAICAR_synt"/>
    <property type="match status" value="1"/>
</dbReference>
<dbReference type="UniPathway" id="UPA00074">
    <property type="reaction ID" value="UER00131"/>
</dbReference>
<dbReference type="InterPro" id="IPR028923">
    <property type="entry name" value="SAICAR_synt/ADE2_N"/>
</dbReference>
<protein>
    <recommendedName>
        <fullName evidence="8">Phosphoribosylaminoimidazole-succinocarboxamide synthase</fullName>
        <ecNumber evidence="8">6.3.2.6</ecNumber>
    </recommendedName>
    <alternativeName>
        <fullName evidence="8">SAICAR synthetase</fullName>
    </alternativeName>
</protein>
<feature type="domain" description="SAICAR synthetase/ADE2 N-terminal" evidence="9">
    <location>
        <begin position="9"/>
        <end position="267"/>
    </location>
</feature>
<dbReference type="SUPFAM" id="SSF56104">
    <property type="entry name" value="SAICAR synthase-like"/>
    <property type="match status" value="1"/>
</dbReference>
<evidence type="ECO:0000313" key="10">
    <source>
        <dbReference type="EMBL" id="OGE90797.1"/>
    </source>
</evidence>
<dbReference type="GO" id="GO:0004639">
    <property type="term" value="F:phosphoribosylaminoimidazolesuccinocarboxamide synthase activity"/>
    <property type="evidence" value="ECO:0007669"/>
    <property type="project" value="UniProtKB-UniRule"/>
</dbReference>
<comment type="catalytic activity">
    <reaction evidence="7 8">
        <text>5-amino-1-(5-phospho-D-ribosyl)imidazole-4-carboxylate + L-aspartate + ATP = (2S)-2-[5-amino-1-(5-phospho-beta-D-ribosyl)imidazole-4-carboxamido]succinate + ADP + phosphate + 2 H(+)</text>
        <dbReference type="Rhea" id="RHEA:22628"/>
        <dbReference type="ChEBI" id="CHEBI:15378"/>
        <dbReference type="ChEBI" id="CHEBI:29991"/>
        <dbReference type="ChEBI" id="CHEBI:30616"/>
        <dbReference type="ChEBI" id="CHEBI:43474"/>
        <dbReference type="ChEBI" id="CHEBI:58443"/>
        <dbReference type="ChEBI" id="CHEBI:77657"/>
        <dbReference type="ChEBI" id="CHEBI:456216"/>
        <dbReference type="EC" id="6.3.2.6"/>
    </reaction>
</comment>
<keyword evidence="3 8" id="KW-0436">Ligase</keyword>